<sequence length="594" mass="62211">MKKSILTLTTAAALLLSATSVPMSVWAADGQSAVGSVPAPAPAAIYKLSDAYTVELIGLTNERTEFGTRLGAVVRYTNNSASLARIPDDELRVTASDGTVYTLTGSATNARAVPAKSSQVLTYMLTVDRQDDLALTGLAWVNVDMYTYPKTETMNLQIDVTGREWRGGLGAAGQSAKRIAWGDTFALEGSPLQYRTVSLNTDTSGAKPVTTVKLLVTNPGFQRETAPSLSLEATDGISVYSGTQAEKAPVAVEAGGQAYVHIAVPTDIGAQLTTFTLIENYTFAVAGGTAAASGSTAGAGAGTGTGAGPGTGAGVLSIGRISFDKPAESAAVSTEWKLGERIALDPMNKLIHPGMEVSLVELHVAKNEEDSYQTGIVKLRLANGSGTTLAAPNVAVSLVDRNGSVYPGSRQAAVTPQIVPNAATALSYSFKLPLTVSADDLKLQLFDAQTIAPYQSLLAEGKVEAQSSLPDNMHWSLYPLQVNNNGLIVQNSLVNGMYSYQIKLDAEIVQQPDSMLDASTSRLQFDLYDSAGRLVGSTANVGFTGAGHLVNGDNVISVNASTNQLAYPVTVRVYETFVDSNNETAKRLLAILQG</sequence>
<protein>
    <submittedName>
        <fullName evidence="2">Uncharacterized protein</fullName>
    </submittedName>
</protein>
<evidence type="ECO:0000256" key="1">
    <source>
        <dbReference type="SAM" id="SignalP"/>
    </source>
</evidence>
<dbReference type="EMBL" id="JBHLWN010000082">
    <property type="protein sequence ID" value="MFC0215113.1"/>
    <property type="molecule type" value="Genomic_DNA"/>
</dbReference>
<proteinExistence type="predicted"/>
<feature type="chain" id="PRO_5046751516" evidence="1">
    <location>
        <begin position="28"/>
        <end position="594"/>
    </location>
</feature>
<name>A0ABV6DR30_9BACL</name>
<keyword evidence="1" id="KW-0732">Signal</keyword>
<comment type="caution">
    <text evidence="2">The sequence shown here is derived from an EMBL/GenBank/DDBJ whole genome shotgun (WGS) entry which is preliminary data.</text>
</comment>
<gene>
    <name evidence="2" type="ORF">ACFFK0_22205</name>
</gene>
<evidence type="ECO:0000313" key="3">
    <source>
        <dbReference type="Proteomes" id="UP001589776"/>
    </source>
</evidence>
<evidence type="ECO:0000313" key="2">
    <source>
        <dbReference type="EMBL" id="MFC0215113.1"/>
    </source>
</evidence>
<accession>A0ABV6DR30</accession>
<reference evidence="2 3" key="1">
    <citation type="submission" date="2024-09" db="EMBL/GenBank/DDBJ databases">
        <authorList>
            <person name="Sun Q."/>
            <person name="Mori K."/>
        </authorList>
    </citation>
    <scope>NUCLEOTIDE SEQUENCE [LARGE SCALE GENOMIC DNA]</scope>
    <source>
        <strain evidence="2 3">CCM 7759</strain>
    </source>
</reference>
<keyword evidence="3" id="KW-1185">Reference proteome</keyword>
<dbReference type="Proteomes" id="UP001589776">
    <property type="component" value="Unassembled WGS sequence"/>
</dbReference>
<dbReference type="RefSeq" id="WP_377472556.1">
    <property type="nucleotide sequence ID" value="NZ_JBHLWN010000082.1"/>
</dbReference>
<feature type="signal peptide" evidence="1">
    <location>
        <begin position="1"/>
        <end position="27"/>
    </location>
</feature>
<organism evidence="2 3">
    <name type="scientific">Paenibacillus chartarius</name>
    <dbReference type="NCBI Taxonomy" id="747481"/>
    <lineage>
        <taxon>Bacteria</taxon>
        <taxon>Bacillati</taxon>
        <taxon>Bacillota</taxon>
        <taxon>Bacilli</taxon>
        <taxon>Bacillales</taxon>
        <taxon>Paenibacillaceae</taxon>
        <taxon>Paenibacillus</taxon>
    </lineage>
</organism>